<evidence type="ECO:0000256" key="1">
    <source>
        <dbReference type="ARBA" id="ARBA00001946"/>
    </source>
</evidence>
<protein>
    <recommendedName>
        <fullName evidence="3">tRNA(His) guanylyltransferase</fullName>
        <ecNumber evidence="3">2.7.7.79</ecNumber>
    </recommendedName>
</protein>
<keyword evidence="7" id="KW-0479">Metal-binding</keyword>
<evidence type="ECO:0000256" key="2">
    <source>
        <dbReference type="ARBA" id="ARBA00010113"/>
    </source>
</evidence>
<evidence type="ECO:0000256" key="7">
    <source>
        <dbReference type="ARBA" id="ARBA00022723"/>
    </source>
</evidence>
<keyword evidence="5" id="KW-0819">tRNA processing</keyword>
<gene>
    <name evidence="13" type="primary">THG1L</name>
    <name evidence="13" type="ORF">TRFO_02292</name>
</gene>
<dbReference type="GeneID" id="94825293"/>
<dbReference type="GO" id="GO:0008193">
    <property type="term" value="F:tRNA guanylyltransferase activity"/>
    <property type="evidence" value="ECO:0007669"/>
    <property type="project" value="UniProtKB-EC"/>
</dbReference>
<dbReference type="GO" id="GO:0005525">
    <property type="term" value="F:GTP binding"/>
    <property type="evidence" value="ECO:0007669"/>
    <property type="project" value="UniProtKB-KW"/>
</dbReference>
<dbReference type="PANTHER" id="PTHR12729:SF6">
    <property type="entry name" value="TRNA(HIS) GUANYLYLTRANSFERASE-RELATED"/>
    <property type="match status" value="1"/>
</dbReference>
<dbReference type="Pfam" id="PF04446">
    <property type="entry name" value="Thg1"/>
    <property type="match status" value="1"/>
</dbReference>
<dbReference type="Gene3D" id="3.30.70.3000">
    <property type="match status" value="1"/>
</dbReference>
<dbReference type="EMBL" id="MLAK01001259">
    <property type="protein sequence ID" value="OHS95279.1"/>
    <property type="molecule type" value="Genomic_DNA"/>
</dbReference>
<dbReference type="InterPro" id="IPR038469">
    <property type="entry name" value="tRNAHis_GuaTrfase_Thg1_sf"/>
</dbReference>
<evidence type="ECO:0000256" key="8">
    <source>
        <dbReference type="ARBA" id="ARBA00022741"/>
    </source>
</evidence>
<keyword evidence="9" id="KW-0460">Magnesium</keyword>
<keyword evidence="8" id="KW-0547">Nucleotide-binding</keyword>
<dbReference type="VEuPathDB" id="TrichDB:TRFO_02292"/>
<dbReference type="InterPro" id="IPR007537">
    <property type="entry name" value="tRNAHis_GuaTrfase_Thg1"/>
</dbReference>
<evidence type="ECO:0000256" key="9">
    <source>
        <dbReference type="ARBA" id="ARBA00022842"/>
    </source>
</evidence>
<accession>A0A1J4JAM5</accession>
<keyword evidence="4" id="KW-0808">Transferase</keyword>
<dbReference type="InterPro" id="IPR024956">
    <property type="entry name" value="tRNAHis_GuaTrfase_cat"/>
</dbReference>
<dbReference type="EC" id="2.7.7.79" evidence="3"/>
<organism evidence="13 14">
    <name type="scientific">Tritrichomonas foetus</name>
    <dbReference type="NCBI Taxonomy" id="1144522"/>
    <lineage>
        <taxon>Eukaryota</taxon>
        <taxon>Metamonada</taxon>
        <taxon>Parabasalia</taxon>
        <taxon>Tritrichomonadida</taxon>
        <taxon>Tritrichomonadidae</taxon>
        <taxon>Tritrichomonas</taxon>
    </lineage>
</organism>
<evidence type="ECO:0000313" key="13">
    <source>
        <dbReference type="EMBL" id="OHS95279.1"/>
    </source>
</evidence>
<evidence type="ECO:0000256" key="4">
    <source>
        <dbReference type="ARBA" id="ARBA00022679"/>
    </source>
</evidence>
<keyword evidence="10" id="KW-0342">GTP-binding</keyword>
<name>A0A1J4JAM5_9EUKA</name>
<keyword evidence="6 13" id="KW-0548">Nucleotidyltransferase</keyword>
<dbReference type="Proteomes" id="UP000179807">
    <property type="component" value="Unassembled WGS sequence"/>
</dbReference>
<dbReference type="RefSeq" id="XP_068348416.1">
    <property type="nucleotide sequence ID" value="XM_068490589.1"/>
</dbReference>
<dbReference type="Pfam" id="PF14413">
    <property type="entry name" value="Thg1C"/>
    <property type="match status" value="1"/>
</dbReference>
<dbReference type="PANTHER" id="PTHR12729">
    <property type="entry name" value="TRNA(HIS) GUANYLYLTRANSFERASE-RELATED"/>
    <property type="match status" value="1"/>
</dbReference>
<comment type="cofactor">
    <cofactor evidence="1">
        <name>Mg(2+)</name>
        <dbReference type="ChEBI" id="CHEBI:18420"/>
    </cofactor>
</comment>
<comment type="caution">
    <text evidence="13">The sequence shown here is derived from an EMBL/GenBank/DDBJ whole genome shotgun (WGS) entry which is preliminary data.</text>
</comment>
<keyword evidence="14" id="KW-1185">Reference proteome</keyword>
<proteinExistence type="inferred from homology"/>
<reference evidence="13" key="1">
    <citation type="submission" date="2016-10" db="EMBL/GenBank/DDBJ databases">
        <authorList>
            <person name="Benchimol M."/>
            <person name="Almeida L.G."/>
            <person name="Vasconcelos A.T."/>
            <person name="Perreira-Neves A."/>
            <person name="Rosa I.A."/>
            <person name="Tasca T."/>
            <person name="Bogo M.R."/>
            <person name="de Souza W."/>
        </authorList>
    </citation>
    <scope>NUCLEOTIDE SEQUENCE [LARGE SCALE GENOMIC DNA]</scope>
    <source>
        <strain evidence="13">K</strain>
    </source>
</reference>
<evidence type="ECO:0000256" key="10">
    <source>
        <dbReference type="ARBA" id="ARBA00023134"/>
    </source>
</evidence>
<evidence type="ECO:0000256" key="3">
    <source>
        <dbReference type="ARBA" id="ARBA00012511"/>
    </source>
</evidence>
<feature type="domain" description="tRNAHis guanylyltransferase catalytic" evidence="11">
    <location>
        <begin position="22"/>
        <end position="149"/>
    </location>
</feature>
<dbReference type="GO" id="GO:0006400">
    <property type="term" value="P:tRNA modification"/>
    <property type="evidence" value="ECO:0007669"/>
    <property type="project" value="InterPro"/>
</dbReference>
<dbReference type="AlphaFoldDB" id="A0A1J4JAM5"/>
<evidence type="ECO:0000256" key="5">
    <source>
        <dbReference type="ARBA" id="ARBA00022694"/>
    </source>
</evidence>
<evidence type="ECO:0000313" key="14">
    <source>
        <dbReference type="Proteomes" id="UP000179807"/>
    </source>
</evidence>
<evidence type="ECO:0000259" key="12">
    <source>
        <dbReference type="Pfam" id="PF14413"/>
    </source>
</evidence>
<dbReference type="InterPro" id="IPR025845">
    <property type="entry name" value="Thg1_C_dom"/>
</dbReference>
<evidence type="ECO:0000259" key="11">
    <source>
        <dbReference type="Pfam" id="PF04446"/>
    </source>
</evidence>
<feature type="domain" description="Thg1 C-terminal" evidence="12">
    <location>
        <begin position="156"/>
        <end position="236"/>
    </location>
</feature>
<dbReference type="OrthoDB" id="62560at2759"/>
<evidence type="ECO:0000256" key="6">
    <source>
        <dbReference type="ARBA" id="ARBA00022695"/>
    </source>
</evidence>
<dbReference type="GO" id="GO:0000287">
    <property type="term" value="F:magnesium ion binding"/>
    <property type="evidence" value="ECO:0007669"/>
    <property type="project" value="InterPro"/>
</dbReference>
<sequence>MERGKVDDDRLLLVKLMVNSRFEYVKQFEAEEKLLRDTFICVDVHATDFDQFCIDHNFLAPYDDRIIRLNAACARNVMNDFGDIDVCFGCDGEFSFIFRRSSTVFNRRRDKLLTNLVSLFVSTFAYQWKQFFNDSEMKYPPNFVSTIKLFPRLRIVKDYLLFLQLKATKNCQDKYSIHILERSGMTKESALEWLKDASLMDINEMMFKNGINFNFLPDWHKRGKILFREKKIIEISDDLSSQKPDFWKKHKKLLKE</sequence>
<comment type="similarity">
    <text evidence="2">Belongs to the tRNA(His) guanylyltransferase family.</text>
</comment>